<sequence>MLGLENVEAIIRRMLAEEQAKDKETLRKELSRMEDRLINREQVKVLDEQISNVDRHVDDRVDFEVEERVFGI</sequence>
<feature type="coiled-coil region" evidence="1">
    <location>
        <begin position="16"/>
        <end position="43"/>
    </location>
</feature>
<evidence type="ECO:0000313" key="3">
    <source>
        <dbReference type="Proteomes" id="UP000284375"/>
    </source>
</evidence>
<protein>
    <submittedName>
        <fullName evidence="2">Uncharacterized protein</fullName>
    </submittedName>
</protein>
<dbReference type="Proteomes" id="UP000284375">
    <property type="component" value="Unassembled WGS sequence"/>
</dbReference>
<reference evidence="2 3" key="1">
    <citation type="submission" date="2015-09" db="EMBL/GenBank/DDBJ databases">
        <title>Host preference determinants of Valsa canker pathogens revealed by comparative genomics.</title>
        <authorList>
            <person name="Yin Z."/>
            <person name="Huang L."/>
        </authorList>
    </citation>
    <scope>NUCLEOTIDE SEQUENCE [LARGE SCALE GENOMIC DNA]</scope>
    <source>
        <strain evidence="2 3">YSFL</strain>
    </source>
</reference>
<dbReference type="EMBL" id="LJZO01000096">
    <property type="protein sequence ID" value="ROV87057.1"/>
    <property type="molecule type" value="Genomic_DNA"/>
</dbReference>
<gene>
    <name evidence="2" type="ORF">VSDG_10186</name>
</gene>
<proteinExistence type="predicted"/>
<organism evidence="2 3">
    <name type="scientific">Cytospora chrysosperma</name>
    <name type="common">Cytospora canker fungus</name>
    <name type="synonym">Sphaeria chrysosperma</name>
    <dbReference type="NCBI Taxonomy" id="252740"/>
    <lineage>
        <taxon>Eukaryota</taxon>
        <taxon>Fungi</taxon>
        <taxon>Dikarya</taxon>
        <taxon>Ascomycota</taxon>
        <taxon>Pezizomycotina</taxon>
        <taxon>Sordariomycetes</taxon>
        <taxon>Sordariomycetidae</taxon>
        <taxon>Diaporthales</taxon>
        <taxon>Cytosporaceae</taxon>
        <taxon>Cytospora</taxon>
    </lineage>
</organism>
<dbReference type="AlphaFoldDB" id="A0A423V8C0"/>
<evidence type="ECO:0000313" key="2">
    <source>
        <dbReference type="EMBL" id="ROV87057.1"/>
    </source>
</evidence>
<comment type="caution">
    <text evidence="2">The sequence shown here is derived from an EMBL/GenBank/DDBJ whole genome shotgun (WGS) entry which is preliminary data.</text>
</comment>
<keyword evidence="1" id="KW-0175">Coiled coil</keyword>
<name>A0A423V8C0_CYTCH</name>
<keyword evidence="3" id="KW-1185">Reference proteome</keyword>
<evidence type="ECO:0000256" key="1">
    <source>
        <dbReference type="SAM" id="Coils"/>
    </source>
</evidence>
<accession>A0A423V8C0</accession>